<sequence>MITGTPGNNTTSITNTESKPLANIVNTN</sequence>
<dbReference type="EMBL" id="CAJOBG010104814">
    <property type="protein sequence ID" value="CAF4717644.1"/>
    <property type="molecule type" value="Genomic_DNA"/>
</dbReference>
<name>A0A821H5Q0_9BILA</name>
<dbReference type="Proteomes" id="UP000663866">
    <property type="component" value="Unassembled WGS sequence"/>
</dbReference>
<evidence type="ECO:0000313" key="2">
    <source>
        <dbReference type="EMBL" id="CAF4682240.1"/>
    </source>
</evidence>
<feature type="non-terminal residue" evidence="2">
    <location>
        <position position="28"/>
    </location>
</feature>
<feature type="region of interest" description="Disordered" evidence="1">
    <location>
        <begin position="1"/>
        <end position="28"/>
    </location>
</feature>
<gene>
    <name evidence="2" type="ORF">OVN521_LOCUS47769</name>
    <name evidence="3" type="ORF">OVN521_LOCUS48966</name>
</gene>
<evidence type="ECO:0000256" key="1">
    <source>
        <dbReference type="SAM" id="MobiDB-lite"/>
    </source>
</evidence>
<organism evidence="2 4">
    <name type="scientific">Rotaria magnacalcarata</name>
    <dbReference type="NCBI Taxonomy" id="392030"/>
    <lineage>
        <taxon>Eukaryota</taxon>
        <taxon>Metazoa</taxon>
        <taxon>Spiralia</taxon>
        <taxon>Gnathifera</taxon>
        <taxon>Rotifera</taxon>
        <taxon>Eurotatoria</taxon>
        <taxon>Bdelloidea</taxon>
        <taxon>Philodinida</taxon>
        <taxon>Philodinidae</taxon>
        <taxon>Rotaria</taxon>
    </lineage>
</organism>
<dbReference type="EMBL" id="CAJOBG010095615">
    <property type="protein sequence ID" value="CAF4682240.1"/>
    <property type="molecule type" value="Genomic_DNA"/>
</dbReference>
<reference evidence="2" key="1">
    <citation type="submission" date="2021-02" db="EMBL/GenBank/DDBJ databases">
        <authorList>
            <person name="Nowell W R."/>
        </authorList>
    </citation>
    <scope>NUCLEOTIDE SEQUENCE</scope>
</reference>
<protein>
    <submittedName>
        <fullName evidence="2">Uncharacterized protein</fullName>
    </submittedName>
</protein>
<proteinExistence type="predicted"/>
<accession>A0A821H5Q0</accession>
<dbReference type="AlphaFoldDB" id="A0A821H5Q0"/>
<comment type="caution">
    <text evidence="2">The sequence shown here is derived from an EMBL/GenBank/DDBJ whole genome shotgun (WGS) entry which is preliminary data.</text>
</comment>
<evidence type="ECO:0000313" key="4">
    <source>
        <dbReference type="Proteomes" id="UP000663866"/>
    </source>
</evidence>
<keyword evidence="4" id="KW-1185">Reference proteome</keyword>
<evidence type="ECO:0000313" key="3">
    <source>
        <dbReference type="EMBL" id="CAF4717644.1"/>
    </source>
</evidence>